<evidence type="ECO:0008006" key="3">
    <source>
        <dbReference type="Google" id="ProtNLM"/>
    </source>
</evidence>
<evidence type="ECO:0000313" key="2">
    <source>
        <dbReference type="Proteomes" id="UP001321506"/>
    </source>
</evidence>
<proteinExistence type="predicted"/>
<sequence length="417" mass="44999">MHIAMLGTLGMPTRTVASATDPDTDAVIALDGSGAADFGVLPQEVGPRLVALGHRVTLYCRADRRDPAEEWHGMRLVTLRALGPSPTAREAGWSRAQSLGTFLQTARSAARLLRENTTDTAFVFGTANAIALPVLRSGRVPSGLYLDSQQTAAVPGKRLEPLAERVAVRFADALLSDDQEVAERFRAQFSALVEVVTMSGDSSAVPRSHRRLAELDLFPRGYHLAVSARPDEDHLPQIIEGFRRSGTHRPLVIVPRVSAVSPRTIEQLAGDDPRVLVLGGTADEELIAELTAHALSYLHGCAIGRADASLRHAMDGGAAVIAWDAGIGRRTDAGEACKCSGSADALARAIDLVDEEPHEAMALGSRLRARAQQRSRWDAIAEQYERIAFALLEGRSIREPRAHFDRRRWSPDAIAGS</sequence>
<dbReference type="Proteomes" id="UP001321506">
    <property type="component" value="Unassembled WGS sequence"/>
</dbReference>
<dbReference type="EMBL" id="JASATX010000003">
    <property type="protein sequence ID" value="MDI2098975.1"/>
    <property type="molecule type" value="Genomic_DNA"/>
</dbReference>
<organism evidence="1 2">
    <name type="scientific">Ruicaihuangia caeni</name>
    <dbReference type="NCBI Taxonomy" id="3042517"/>
    <lineage>
        <taxon>Bacteria</taxon>
        <taxon>Bacillati</taxon>
        <taxon>Actinomycetota</taxon>
        <taxon>Actinomycetes</taxon>
        <taxon>Micrococcales</taxon>
        <taxon>Microbacteriaceae</taxon>
        <taxon>Ruicaihuangia</taxon>
    </lineage>
</organism>
<dbReference type="Gene3D" id="3.40.50.2000">
    <property type="entry name" value="Glycogen Phosphorylase B"/>
    <property type="match status" value="2"/>
</dbReference>
<protein>
    <recommendedName>
        <fullName evidence="3">Glycosyltransferase family 4 protein</fullName>
    </recommendedName>
</protein>
<dbReference type="SUPFAM" id="SSF53756">
    <property type="entry name" value="UDP-Glycosyltransferase/glycogen phosphorylase"/>
    <property type="match status" value="1"/>
</dbReference>
<accession>A0AAW6T572</accession>
<gene>
    <name evidence="1" type="ORF">QF206_08380</name>
</gene>
<dbReference type="RefSeq" id="WP_281488762.1">
    <property type="nucleotide sequence ID" value="NZ_JASATX010000003.1"/>
</dbReference>
<keyword evidence="2" id="KW-1185">Reference proteome</keyword>
<evidence type="ECO:0000313" key="1">
    <source>
        <dbReference type="EMBL" id="MDI2098975.1"/>
    </source>
</evidence>
<name>A0AAW6T572_9MICO</name>
<comment type="caution">
    <text evidence="1">The sequence shown here is derived from an EMBL/GenBank/DDBJ whole genome shotgun (WGS) entry which is preliminary data.</text>
</comment>
<reference evidence="1 2" key="1">
    <citation type="submission" date="2023-04" db="EMBL/GenBank/DDBJ databases">
        <title>Klugiella caeni sp. nov. isolated from the sludge of biochemical tank.</title>
        <authorList>
            <person name="Geng K."/>
        </authorList>
    </citation>
    <scope>NUCLEOTIDE SEQUENCE [LARGE SCALE GENOMIC DNA]</scope>
    <source>
        <strain evidence="1 2">YN-L-19</strain>
    </source>
</reference>
<dbReference type="AlphaFoldDB" id="A0AAW6T572"/>